<dbReference type="HAMAP" id="MF_00376">
    <property type="entry name" value="Dephospho_CoA_kinase"/>
    <property type="match status" value="1"/>
</dbReference>
<keyword evidence="5" id="KW-0963">Cytoplasm</keyword>
<keyword evidence="2 5" id="KW-0547">Nucleotide-binding</keyword>
<dbReference type="GO" id="GO:0004140">
    <property type="term" value="F:dephospho-CoA kinase activity"/>
    <property type="evidence" value="ECO:0007669"/>
    <property type="project" value="UniProtKB-EC"/>
</dbReference>
<comment type="function">
    <text evidence="5">Catalyzes the phosphorylation of the 3'-hydroxyl group of dephosphocoenzyme A to form coenzyme A.</text>
</comment>
<dbReference type="EC" id="2.7.1.24" evidence="5 6"/>
<dbReference type="SUPFAM" id="SSF52540">
    <property type="entry name" value="P-loop containing nucleoside triphosphate hydrolases"/>
    <property type="match status" value="1"/>
</dbReference>
<accession>A0ABX9HPA5</accession>
<dbReference type="PROSITE" id="PS51219">
    <property type="entry name" value="DPCK"/>
    <property type="match status" value="1"/>
</dbReference>
<dbReference type="InterPro" id="IPR001977">
    <property type="entry name" value="Depp_CoAkinase"/>
</dbReference>
<dbReference type="PANTHER" id="PTHR10695">
    <property type="entry name" value="DEPHOSPHO-COA KINASE-RELATED"/>
    <property type="match status" value="1"/>
</dbReference>
<comment type="similarity">
    <text evidence="1 5">Belongs to the CoaE family.</text>
</comment>
<comment type="pathway">
    <text evidence="5">Cofactor biosynthesis; coenzyme A biosynthesis; CoA from (R)-pantothenate: step 5/5.</text>
</comment>
<dbReference type="RefSeq" id="WP_007524804.1">
    <property type="nucleotide sequence ID" value="NZ_JAPWBM010000008.1"/>
</dbReference>
<dbReference type="NCBIfam" id="TIGR00152">
    <property type="entry name" value="dephospho-CoA kinase"/>
    <property type="match status" value="1"/>
</dbReference>
<evidence type="ECO:0000256" key="6">
    <source>
        <dbReference type="NCBIfam" id="TIGR00152"/>
    </source>
</evidence>
<sequence length="210" mass="23232">MRYVVGLTGGIGSGKSLIANLFTELGVSIVDADVVARTVVEKGSPLLAKIADHFGESVLNEKGELNRAYLRSYIFGHPAEKEWLNNLLHPAIRTEMLAQIQAVEAPYLLLVVPLLIENQLTTLCDRVLVVDVPMEVQIARTTERDGSALETVKQIIAAQVNRETRLQYADDVIENALPLAQNLVNLKAQVLQLHQRYLSLAAQKQKKETL</sequence>
<gene>
    <name evidence="5" type="primary">coaE</name>
    <name evidence="7" type="ORF">DPV84_08560</name>
</gene>
<comment type="caution">
    <text evidence="7">The sequence shown here is derived from an EMBL/GenBank/DDBJ whole genome shotgun (WGS) entry which is preliminary data.</text>
</comment>
<protein>
    <recommendedName>
        <fullName evidence="5 6">Dephospho-CoA kinase</fullName>
        <ecNumber evidence="5 6">2.7.1.24</ecNumber>
    </recommendedName>
    <alternativeName>
        <fullName evidence="5">Dephosphocoenzyme A kinase</fullName>
    </alternativeName>
</protein>
<evidence type="ECO:0000256" key="2">
    <source>
        <dbReference type="ARBA" id="ARBA00022741"/>
    </source>
</evidence>
<dbReference type="Proteomes" id="UP000253950">
    <property type="component" value="Unassembled WGS sequence"/>
</dbReference>
<feature type="binding site" evidence="5">
    <location>
        <begin position="12"/>
        <end position="17"/>
    </location>
    <ligand>
        <name>ATP</name>
        <dbReference type="ChEBI" id="CHEBI:30616"/>
    </ligand>
</feature>
<dbReference type="CDD" id="cd02022">
    <property type="entry name" value="DPCK"/>
    <property type="match status" value="1"/>
</dbReference>
<dbReference type="EMBL" id="QEQG01000010">
    <property type="protein sequence ID" value="RDF10244.1"/>
    <property type="molecule type" value="Genomic_DNA"/>
</dbReference>
<evidence type="ECO:0000256" key="5">
    <source>
        <dbReference type="HAMAP-Rule" id="MF_00376"/>
    </source>
</evidence>
<organism evidence="7 8">
    <name type="scientific">Haemophilus sputorum</name>
    <dbReference type="NCBI Taxonomy" id="1078480"/>
    <lineage>
        <taxon>Bacteria</taxon>
        <taxon>Pseudomonadati</taxon>
        <taxon>Pseudomonadota</taxon>
        <taxon>Gammaproteobacteria</taxon>
        <taxon>Pasteurellales</taxon>
        <taxon>Pasteurellaceae</taxon>
        <taxon>Haemophilus</taxon>
    </lineage>
</organism>
<name>A0ABX9HPA5_9PAST</name>
<dbReference type="Pfam" id="PF01121">
    <property type="entry name" value="CoaE"/>
    <property type="match status" value="1"/>
</dbReference>
<proteinExistence type="inferred from homology"/>
<dbReference type="Gene3D" id="3.40.50.300">
    <property type="entry name" value="P-loop containing nucleotide triphosphate hydrolases"/>
    <property type="match status" value="1"/>
</dbReference>
<evidence type="ECO:0000313" key="8">
    <source>
        <dbReference type="Proteomes" id="UP000253950"/>
    </source>
</evidence>
<comment type="subcellular location">
    <subcellularLocation>
        <location evidence="5">Cytoplasm</location>
    </subcellularLocation>
</comment>
<comment type="catalytic activity">
    <reaction evidence="5">
        <text>3'-dephospho-CoA + ATP = ADP + CoA + H(+)</text>
        <dbReference type="Rhea" id="RHEA:18245"/>
        <dbReference type="ChEBI" id="CHEBI:15378"/>
        <dbReference type="ChEBI" id="CHEBI:30616"/>
        <dbReference type="ChEBI" id="CHEBI:57287"/>
        <dbReference type="ChEBI" id="CHEBI:57328"/>
        <dbReference type="ChEBI" id="CHEBI:456216"/>
        <dbReference type="EC" id="2.7.1.24"/>
    </reaction>
</comment>
<evidence type="ECO:0000256" key="1">
    <source>
        <dbReference type="ARBA" id="ARBA00009018"/>
    </source>
</evidence>
<dbReference type="InterPro" id="IPR027417">
    <property type="entry name" value="P-loop_NTPase"/>
</dbReference>
<keyword evidence="3 5" id="KW-0067">ATP-binding</keyword>
<evidence type="ECO:0000313" key="7">
    <source>
        <dbReference type="EMBL" id="RDF10244.1"/>
    </source>
</evidence>
<keyword evidence="4 5" id="KW-0173">Coenzyme A biosynthesis</keyword>
<keyword evidence="5 7" id="KW-0808">Transferase</keyword>
<keyword evidence="8" id="KW-1185">Reference proteome</keyword>
<evidence type="ECO:0000256" key="4">
    <source>
        <dbReference type="ARBA" id="ARBA00022993"/>
    </source>
</evidence>
<keyword evidence="5 7" id="KW-0418">Kinase</keyword>
<reference evidence="7 8" key="1">
    <citation type="submission" date="2018-05" db="EMBL/GenBank/DDBJ databases">
        <title>Draft Genome Sequences for a Diverse set of 7 Haemophilus Species.</title>
        <authorList>
            <person name="Nichols M."/>
            <person name="Topaz N."/>
            <person name="Wang X."/>
            <person name="Wang X."/>
            <person name="Boxrud D."/>
        </authorList>
    </citation>
    <scope>NUCLEOTIDE SEQUENCE [LARGE SCALE GENOMIC DNA]</scope>
    <source>
        <strain evidence="7 8">C2015005473</strain>
    </source>
</reference>
<evidence type="ECO:0000256" key="3">
    <source>
        <dbReference type="ARBA" id="ARBA00022840"/>
    </source>
</evidence>
<dbReference type="PANTHER" id="PTHR10695:SF46">
    <property type="entry name" value="BIFUNCTIONAL COENZYME A SYNTHASE-RELATED"/>
    <property type="match status" value="1"/>
</dbReference>